<gene>
    <name evidence="2" type="ORF">HanXRQr2_Chr01g0016281</name>
</gene>
<evidence type="ECO:0000313" key="2">
    <source>
        <dbReference type="EMBL" id="KAF5821634.1"/>
    </source>
</evidence>
<dbReference type="AlphaFoldDB" id="A0A9K3JUX0"/>
<comment type="caution">
    <text evidence="2">The sequence shown here is derived from an EMBL/GenBank/DDBJ whole genome shotgun (WGS) entry which is preliminary data.</text>
</comment>
<evidence type="ECO:0000256" key="1">
    <source>
        <dbReference type="SAM" id="MobiDB-lite"/>
    </source>
</evidence>
<dbReference type="Proteomes" id="UP000215914">
    <property type="component" value="Unassembled WGS sequence"/>
</dbReference>
<feature type="region of interest" description="Disordered" evidence="1">
    <location>
        <begin position="1"/>
        <end position="38"/>
    </location>
</feature>
<proteinExistence type="predicted"/>
<feature type="compositionally biased region" description="Basic and acidic residues" evidence="1">
    <location>
        <begin position="27"/>
        <end position="38"/>
    </location>
</feature>
<dbReference type="Gramene" id="mRNA:HanXRQr2_Chr01g0016281">
    <property type="protein sequence ID" value="CDS:HanXRQr2_Chr01g0016281.1"/>
    <property type="gene ID" value="HanXRQr2_Chr01g0016281"/>
</dbReference>
<reference evidence="2" key="1">
    <citation type="journal article" date="2017" name="Nature">
        <title>The sunflower genome provides insights into oil metabolism, flowering and Asterid evolution.</title>
        <authorList>
            <person name="Badouin H."/>
            <person name="Gouzy J."/>
            <person name="Grassa C.J."/>
            <person name="Murat F."/>
            <person name="Staton S.E."/>
            <person name="Cottret L."/>
            <person name="Lelandais-Briere C."/>
            <person name="Owens G.L."/>
            <person name="Carrere S."/>
            <person name="Mayjonade B."/>
            <person name="Legrand L."/>
            <person name="Gill N."/>
            <person name="Kane N.C."/>
            <person name="Bowers J.E."/>
            <person name="Hubner S."/>
            <person name="Bellec A."/>
            <person name="Berard A."/>
            <person name="Berges H."/>
            <person name="Blanchet N."/>
            <person name="Boniface M.C."/>
            <person name="Brunel D."/>
            <person name="Catrice O."/>
            <person name="Chaidir N."/>
            <person name="Claudel C."/>
            <person name="Donnadieu C."/>
            <person name="Faraut T."/>
            <person name="Fievet G."/>
            <person name="Helmstetter N."/>
            <person name="King M."/>
            <person name="Knapp S.J."/>
            <person name="Lai Z."/>
            <person name="Le Paslier M.C."/>
            <person name="Lippi Y."/>
            <person name="Lorenzon L."/>
            <person name="Mandel J.R."/>
            <person name="Marage G."/>
            <person name="Marchand G."/>
            <person name="Marquand E."/>
            <person name="Bret-Mestries E."/>
            <person name="Morien E."/>
            <person name="Nambeesan S."/>
            <person name="Nguyen T."/>
            <person name="Pegot-Espagnet P."/>
            <person name="Pouilly N."/>
            <person name="Raftis F."/>
            <person name="Sallet E."/>
            <person name="Schiex T."/>
            <person name="Thomas J."/>
            <person name="Vandecasteele C."/>
            <person name="Vares D."/>
            <person name="Vear F."/>
            <person name="Vautrin S."/>
            <person name="Crespi M."/>
            <person name="Mangin B."/>
            <person name="Burke J.M."/>
            <person name="Salse J."/>
            <person name="Munos S."/>
            <person name="Vincourt P."/>
            <person name="Rieseberg L.H."/>
            <person name="Langlade N.B."/>
        </authorList>
    </citation>
    <scope>NUCLEOTIDE SEQUENCE</scope>
    <source>
        <tissue evidence="2">Leaves</tissue>
    </source>
</reference>
<accession>A0A9K3JUX0</accession>
<dbReference type="EMBL" id="MNCJ02000316">
    <property type="protein sequence ID" value="KAF5821634.1"/>
    <property type="molecule type" value="Genomic_DNA"/>
</dbReference>
<protein>
    <submittedName>
        <fullName evidence="2">Uncharacterized protein</fullName>
    </submittedName>
</protein>
<organism evidence="2 3">
    <name type="scientific">Helianthus annuus</name>
    <name type="common">Common sunflower</name>
    <dbReference type="NCBI Taxonomy" id="4232"/>
    <lineage>
        <taxon>Eukaryota</taxon>
        <taxon>Viridiplantae</taxon>
        <taxon>Streptophyta</taxon>
        <taxon>Embryophyta</taxon>
        <taxon>Tracheophyta</taxon>
        <taxon>Spermatophyta</taxon>
        <taxon>Magnoliopsida</taxon>
        <taxon>eudicotyledons</taxon>
        <taxon>Gunneridae</taxon>
        <taxon>Pentapetalae</taxon>
        <taxon>asterids</taxon>
        <taxon>campanulids</taxon>
        <taxon>Asterales</taxon>
        <taxon>Asteraceae</taxon>
        <taxon>Asteroideae</taxon>
        <taxon>Heliantheae alliance</taxon>
        <taxon>Heliantheae</taxon>
        <taxon>Helianthus</taxon>
    </lineage>
</organism>
<keyword evidence="3" id="KW-1185">Reference proteome</keyword>
<sequence length="139" mass="16303">MASRKRSKTSGEGSSSEAGPYSGLFQKKQEQRSTVEENDGRLYNQDWVWEKIKESSVGDTWKWKMVNAKTSIPERVVLERMVNVEEFRTIGIIQMFERLGWERVLDWCEDITPRIYLTAVCEWLASLRFNNKDGPPHTW</sequence>
<name>A0A9K3JUX0_HELAN</name>
<reference evidence="2" key="2">
    <citation type="submission" date="2020-06" db="EMBL/GenBank/DDBJ databases">
        <title>Helianthus annuus Genome sequencing and assembly Release 2.</title>
        <authorList>
            <person name="Gouzy J."/>
            <person name="Langlade N."/>
            <person name="Munos S."/>
        </authorList>
    </citation>
    <scope>NUCLEOTIDE SEQUENCE</scope>
    <source>
        <tissue evidence="2">Leaves</tissue>
    </source>
</reference>
<evidence type="ECO:0000313" key="3">
    <source>
        <dbReference type="Proteomes" id="UP000215914"/>
    </source>
</evidence>